<dbReference type="Proteomes" id="UP000230731">
    <property type="component" value="Unassembled WGS sequence"/>
</dbReference>
<dbReference type="AlphaFoldDB" id="A0A2M6WYD1"/>
<evidence type="ECO:0000313" key="3">
    <source>
        <dbReference type="Proteomes" id="UP000230731"/>
    </source>
</evidence>
<dbReference type="EMBL" id="PEZP01000044">
    <property type="protein sequence ID" value="PIT97794.1"/>
    <property type="molecule type" value="Genomic_DNA"/>
</dbReference>
<sequence>MVGHFLRKEVTYMNNSLRVLFGASVLAVLFAAGPVMAAETVDVSGANSETGAESDNDNIWKVDNSGDTTVNNGGDVDNVAHAHANTGDNDQNMNTTGGGLESGPIDASTDWESLVNKTQGLCECLKGDLDVFGDFENSVTGYLSGNLNSLKVDNEGDLRVRNWADVLNSLSLYANTGKNDQNMNTTAGDMMTGGVGVDAVISNYANVSDTNGSGGSMTTVSVDATNSETGAESDNDNIVTIKNSGDKTVHNKADVDNIVTVKANTGKNNQNKNTTAGDLITGDVDVTTDVVNAVNVGDSCACSGGDQVVSADFSNETTGYQSDNKNALTVTDTGKVSVTNDAKVNNNLDVEADTGHNDQEKNTTAGTIDTGGVSIDFTATNEVNSN</sequence>
<protein>
    <submittedName>
        <fullName evidence="2">Uncharacterized protein</fullName>
    </submittedName>
</protein>
<evidence type="ECO:0000256" key="1">
    <source>
        <dbReference type="SAM" id="SignalP"/>
    </source>
</evidence>
<accession>A0A2M6WYD1</accession>
<feature type="signal peptide" evidence="1">
    <location>
        <begin position="1"/>
        <end position="37"/>
    </location>
</feature>
<comment type="caution">
    <text evidence="2">The sequence shown here is derived from an EMBL/GenBank/DDBJ whole genome shotgun (WGS) entry which is preliminary data.</text>
</comment>
<organism evidence="2 3">
    <name type="scientific">Candidatus Andersenbacteria bacterium CG10_big_fil_rev_8_21_14_0_10_54_11</name>
    <dbReference type="NCBI Taxonomy" id="1974485"/>
    <lineage>
        <taxon>Bacteria</taxon>
        <taxon>Candidatus Anderseniibacteriota</taxon>
    </lineage>
</organism>
<name>A0A2M6WYD1_9BACT</name>
<proteinExistence type="predicted"/>
<keyword evidence="1" id="KW-0732">Signal</keyword>
<evidence type="ECO:0000313" key="2">
    <source>
        <dbReference type="EMBL" id="PIT97794.1"/>
    </source>
</evidence>
<reference evidence="3" key="1">
    <citation type="submission" date="2017-09" db="EMBL/GenBank/DDBJ databases">
        <title>Depth-based differentiation of microbial function through sediment-hosted aquifers and enrichment of novel symbionts in the deep terrestrial subsurface.</title>
        <authorList>
            <person name="Probst A.J."/>
            <person name="Ladd B."/>
            <person name="Jarett J.K."/>
            <person name="Geller-Mcgrath D.E."/>
            <person name="Sieber C.M.K."/>
            <person name="Emerson J.B."/>
            <person name="Anantharaman K."/>
            <person name="Thomas B.C."/>
            <person name="Malmstrom R."/>
            <person name="Stieglmeier M."/>
            <person name="Klingl A."/>
            <person name="Woyke T."/>
            <person name="Ryan C.M."/>
            <person name="Banfield J.F."/>
        </authorList>
    </citation>
    <scope>NUCLEOTIDE SEQUENCE [LARGE SCALE GENOMIC DNA]</scope>
</reference>
<feature type="chain" id="PRO_5014636983" evidence="1">
    <location>
        <begin position="38"/>
        <end position="386"/>
    </location>
</feature>
<gene>
    <name evidence="2" type="ORF">COT71_04200</name>
</gene>